<dbReference type="Gene3D" id="3.30.70.330">
    <property type="match status" value="1"/>
</dbReference>
<reference evidence="1" key="2">
    <citation type="submission" date="2025-09" db="UniProtKB">
        <authorList>
            <consortium name="Ensembl"/>
        </authorList>
    </citation>
    <scope>IDENTIFICATION</scope>
</reference>
<dbReference type="InterPro" id="IPR035979">
    <property type="entry name" value="RBD_domain_sf"/>
</dbReference>
<dbReference type="InParanoid" id="A0A672K5Z0"/>
<proteinExistence type="predicted"/>
<dbReference type="GO" id="GO:0003676">
    <property type="term" value="F:nucleic acid binding"/>
    <property type="evidence" value="ECO:0007669"/>
    <property type="project" value="InterPro"/>
</dbReference>
<evidence type="ECO:0000313" key="2">
    <source>
        <dbReference type="Proteomes" id="UP000472262"/>
    </source>
</evidence>
<accession>A0A672K5Z0</accession>
<keyword evidence="2" id="KW-1185">Reference proteome</keyword>
<dbReference type="Ensembl" id="ENSSGRT00000004530.1">
    <property type="protein sequence ID" value="ENSSGRP00000004172.1"/>
    <property type="gene ID" value="ENSSGRG00000002570.1"/>
</dbReference>
<sequence length="73" mass="8651">MYHNLKFTETDGVVRLRGLPFSCSEKDIVQFFSGEILKNLTFECHCTDKSHMLHLSALIFSKQSWRLWKMELQ</sequence>
<evidence type="ECO:0008006" key="3">
    <source>
        <dbReference type="Google" id="ProtNLM"/>
    </source>
</evidence>
<dbReference type="SUPFAM" id="SSF54928">
    <property type="entry name" value="RNA-binding domain, RBD"/>
    <property type="match status" value="1"/>
</dbReference>
<evidence type="ECO:0000313" key="1">
    <source>
        <dbReference type="Ensembl" id="ENSSGRP00000004172.1"/>
    </source>
</evidence>
<dbReference type="AlphaFoldDB" id="A0A672K5Z0"/>
<organism evidence="1 2">
    <name type="scientific">Sinocyclocheilus grahami</name>
    <name type="common">Dianchi golden-line fish</name>
    <name type="synonym">Barbus grahami</name>
    <dbReference type="NCBI Taxonomy" id="75366"/>
    <lineage>
        <taxon>Eukaryota</taxon>
        <taxon>Metazoa</taxon>
        <taxon>Chordata</taxon>
        <taxon>Craniata</taxon>
        <taxon>Vertebrata</taxon>
        <taxon>Euteleostomi</taxon>
        <taxon>Actinopterygii</taxon>
        <taxon>Neopterygii</taxon>
        <taxon>Teleostei</taxon>
        <taxon>Ostariophysi</taxon>
        <taxon>Cypriniformes</taxon>
        <taxon>Cyprinidae</taxon>
        <taxon>Cyprininae</taxon>
        <taxon>Sinocyclocheilus</taxon>
    </lineage>
</organism>
<reference evidence="1" key="1">
    <citation type="submission" date="2025-08" db="UniProtKB">
        <authorList>
            <consortium name="Ensembl"/>
        </authorList>
    </citation>
    <scope>IDENTIFICATION</scope>
</reference>
<dbReference type="Proteomes" id="UP000472262">
    <property type="component" value="Unassembled WGS sequence"/>
</dbReference>
<protein>
    <recommendedName>
        <fullName evidence="3">RRM domain-containing protein</fullName>
    </recommendedName>
</protein>
<name>A0A672K5Z0_SINGR</name>
<dbReference type="InterPro" id="IPR012677">
    <property type="entry name" value="Nucleotide-bd_a/b_plait_sf"/>
</dbReference>